<keyword evidence="16" id="KW-1185">Reference proteome</keyword>
<evidence type="ECO:0000256" key="12">
    <source>
        <dbReference type="ARBA" id="ARBA00025471"/>
    </source>
</evidence>
<evidence type="ECO:0000256" key="1">
    <source>
        <dbReference type="ARBA" id="ARBA00004240"/>
    </source>
</evidence>
<dbReference type="Gene3D" id="2.130.10.10">
    <property type="entry name" value="YVTN repeat-like/Quinoprotein amine dehydrogenase"/>
    <property type="match status" value="1"/>
</dbReference>
<evidence type="ECO:0000256" key="9">
    <source>
        <dbReference type="ARBA" id="ARBA00022824"/>
    </source>
</evidence>
<comment type="function">
    <text evidence="12">Component of the coat protein complex II (COPII) which promotes the formation of transport vesicles from the endoplasmic reticulum (ER). The coat has two main functions, the physical deformation of the endoplasmic reticulum membrane into vesicles and the selection of cargo molecules.</text>
</comment>
<feature type="compositionally biased region" description="Polar residues" evidence="14">
    <location>
        <begin position="1110"/>
        <end position="1122"/>
    </location>
</feature>
<feature type="compositionally biased region" description="Polar residues" evidence="14">
    <location>
        <begin position="1077"/>
        <end position="1086"/>
    </location>
</feature>
<dbReference type="GO" id="GO:0070971">
    <property type="term" value="C:endoplasmic reticulum exit site"/>
    <property type="evidence" value="ECO:0007669"/>
    <property type="project" value="TreeGrafter"/>
</dbReference>
<feature type="compositionally biased region" description="Low complexity" evidence="14">
    <location>
        <begin position="21"/>
        <end position="33"/>
    </location>
</feature>
<keyword evidence="11" id="KW-0653">Protein transport</keyword>
<gene>
    <name evidence="15" type="ORF">PPACK8108_LOCUS8107</name>
</gene>
<protein>
    <recommendedName>
        <fullName evidence="5">Protein transport protein SEC31</fullName>
    </recommendedName>
    <alternativeName>
        <fullName evidence="4">Protein transport protein sec31</fullName>
    </alternativeName>
</protein>
<feature type="compositionally biased region" description="Polar residues" evidence="14">
    <location>
        <begin position="1341"/>
        <end position="1351"/>
    </location>
</feature>
<dbReference type="SMART" id="SM00320">
    <property type="entry name" value="WD40"/>
    <property type="match status" value="5"/>
</dbReference>
<dbReference type="GO" id="GO:0007029">
    <property type="term" value="P:endoplasmic reticulum organization"/>
    <property type="evidence" value="ECO:0007669"/>
    <property type="project" value="TreeGrafter"/>
</dbReference>
<evidence type="ECO:0000256" key="4">
    <source>
        <dbReference type="ARBA" id="ARBA00013507"/>
    </source>
</evidence>
<dbReference type="Gene3D" id="1.20.940.10">
    <property type="entry name" value="Functional domain of the splicing factor Prp18"/>
    <property type="match status" value="1"/>
</dbReference>
<evidence type="ECO:0000256" key="7">
    <source>
        <dbReference type="ARBA" id="ARBA00022574"/>
    </source>
</evidence>
<evidence type="ECO:0000256" key="13">
    <source>
        <dbReference type="PROSITE-ProRule" id="PRU00221"/>
    </source>
</evidence>
<evidence type="ECO:0000256" key="8">
    <source>
        <dbReference type="ARBA" id="ARBA00022737"/>
    </source>
</evidence>
<dbReference type="GO" id="GO:0090110">
    <property type="term" value="P:COPII-coated vesicle cargo loading"/>
    <property type="evidence" value="ECO:0007669"/>
    <property type="project" value="TreeGrafter"/>
</dbReference>
<dbReference type="InterPro" id="IPR015943">
    <property type="entry name" value="WD40/YVTN_repeat-like_dom_sf"/>
</dbReference>
<evidence type="ECO:0000256" key="5">
    <source>
        <dbReference type="ARBA" id="ARBA00021236"/>
    </source>
</evidence>
<comment type="similarity">
    <text evidence="3">Belongs to the WD repeat SEC31 family.</text>
</comment>
<name>A0AAV0AVL9_PHAPC</name>
<accession>A0AAV0AVL9</accession>
<dbReference type="GO" id="GO:0030127">
    <property type="term" value="C:COPII vesicle coat"/>
    <property type="evidence" value="ECO:0007669"/>
    <property type="project" value="TreeGrafter"/>
</dbReference>
<dbReference type="EMBL" id="CALTRL010001641">
    <property type="protein sequence ID" value="CAH7673232.1"/>
    <property type="molecule type" value="Genomic_DNA"/>
</dbReference>
<dbReference type="PROSITE" id="PS50082">
    <property type="entry name" value="WD_REPEATS_2"/>
    <property type="match status" value="1"/>
</dbReference>
<dbReference type="GO" id="GO:0005198">
    <property type="term" value="F:structural molecule activity"/>
    <property type="evidence" value="ECO:0007669"/>
    <property type="project" value="TreeGrafter"/>
</dbReference>
<evidence type="ECO:0000256" key="10">
    <source>
        <dbReference type="ARBA" id="ARBA00022892"/>
    </source>
</evidence>
<evidence type="ECO:0000256" key="2">
    <source>
        <dbReference type="ARBA" id="ARBA00004299"/>
    </source>
</evidence>
<sequence length="1515" mass="162299">MRYTTLPRTANFAWSPSPLIAASSSSSSQSPSSQVKTRPEGKSALSDVYQNGPLLATGTASGALDSNYSNDSKLEIWSPFDLERSELRGSVIVTSRFNRIAWGAAAGLRSQGVIAAGMENSALEIWDPIKILEGQESEDCLVSKMGIHTGPVKGLDFNPIKPNLLASGAIKGEVFIWDLKHPAKPFAPPPSRSLDEVNSVSWNHVVQSVLAASSNNGYTVVWDIREANGQKGREVATLSYTGSVNPMAGYGQPPQVMMGGGQQYGSQWMGPAGGRPGSVSSVVWHPENPTKLATCSEDDGSPIVLVWDLRNARAPEKILAGHEKGVLNLSWCRMDSDLLVSCGKDCRTICWNPSSGEIVAELPPSSNWAFQADWCPKNPNLIATASFDGRIAIKSVQSTGVDQDAAQAQLATGPPADGSDIFGDQGILAMNSAKSAVSLKQAPKWQKRPAAATFAFGGKLVMFSTLPQTTGTGPEDQNARNSSVVTIKQVVTEPKLVERALRLETASEARNLQSLCEECANELSPQASETEVQSWKSLKTLFKTNSRDELITLLGFSKEGVRALVERQIETYKAAKTSTTLSREVSEAVLTPVVVENSHSDNGSIPREPLVTFADIPVEGLSVSSEGGGEAATSSVDAASSEVSVSAISEGNKLAEAESEITEPSLFGDDNANTGGQAAASLDFYSSMRNGRPAGLPDHVFSGIGGASSSVGATVGSRTSSVASESIRVNTFQIYPKDESKGDRLITKALVLGDFESAVSLCISTQRFADAILLGVKGGPELLQKAQKAYFEQQTAESPYLRLYQSIVFDDLADVAQNADLSEWQEVFAILCTFAKKEEFSSLAEQLGQRLEHFYNSDAAGDIEDRVSGSLEEYRKNSVLCYLAAGKLEKVVEIWAYQMKEEEKKLIKNLEVNDDKSRLSLHAEVLQTFIEKVTVFQNAINYIDLDLAQPTESSKVVESGARRYRLATLYDCYCEYAELLASQGLANTALRFIAQTPLDYGGSSSVFSSETRDRLAKYIGLTSIVTSSQPQPEQKTPTSTSIVAPLDRPFSEATLPAQNAYQNPYNPQAPQQGYPSNIYNPQSSSSRPEHNAPLNYSNSYGGAPYGQGPGNNSSYPPAQTASFLPPPPAPIGASQVSSRSSSNTQPPPPPASRQNHAPAGGWNDAPNVNQPRKSTAPPIGQKQVITSPFPNVARSMSPAQAQHYPGQPGGYYDQSNQYRQGSPGVSLPPPRANAGTPGLGVPPPPKVGQLAASVIPQTPPQHPQQGPYGPRSSIPGNVQPQLEGPYAPQPGQPQAQGYGPPPGKTNYPVQFNQPGAYGIQPGTQNPAQPSSYPATGPPQMYPQQQGNSLADQQAPYGIPGQVGANYPPRPGGFAQGPPDGQRAPKPPTPAPKAEPPKAKYPPGDRSHIPEGSKQIYTSLQHLMNQMRKALSVYPNQRKMVDDTERRLNVLFDALNCETVPPAVVEELKDIVKAIESGNLQLALQLHVSLLTSGVKTEELTTYMPAIKMLINKLQQ</sequence>
<evidence type="ECO:0000256" key="6">
    <source>
        <dbReference type="ARBA" id="ARBA00022448"/>
    </source>
</evidence>
<dbReference type="InterPro" id="IPR036322">
    <property type="entry name" value="WD40_repeat_dom_sf"/>
</dbReference>
<feature type="region of interest" description="Disordered" evidence="14">
    <location>
        <begin position="21"/>
        <end position="43"/>
    </location>
</feature>
<dbReference type="Pfam" id="PF00400">
    <property type="entry name" value="WD40"/>
    <property type="match status" value="1"/>
</dbReference>
<feature type="compositionally biased region" description="Basic and acidic residues" evidence="14">
    <location>
        <begin position="1394"/>
        <end position="1410"/>
    </location>
</feature>
<keyword evidence="6" id="KW-0813">Transport</keyword>
<dbReference type="InterPro" id="IPR001680">
    <property type="entry name" value="WD40_rpt"/>
</dbReference>
<dbReference type="InterPro" id="IPR040251">
    <property type="entry name" value="SEC31-like"/>
</dbReference>
<comment type="subcellular location">
    <subcellularLocation>
        <location evidence="2">Cytoplasmic vesicle</location>
        <location evidence="2">COPII-coated vesicle membrane</location>
        <topology evidence="2">Peripheral membrane protein</topology>
        <orientation evidence="2">Cytoplasmic side</orientation>
    </subcellularLocation>
    <subcellularLocation>
        <location evidence="1">Endoplasmic reticulum</location>
    </subcellularLocation>
</comment>
<comment type="caution">
    <text evidence="15">The sequence shown here is derived from an EMBL/GenBank/DDBJ whole genome shotgun (WGS) entry which is preliminary data.</text>
</comment>
<dbReference type="GO" id="GO:0015031">
    <property type="term" value="P:protein transport"/>
    <property type="evidence" value="ECO:0007669"/>
    <property type="project" value="UniProtKB-KW"/>
</dbReference>
<evidence type="ECO:0000313" key="15">
    <source>
        <dbReference type="EMBL" id="CAH7673232.1"/>
    </source>
</evidence>
<dbReference type="PANTHER" id="PTHR13923:SF11">
    <property type="entry name" value="SECRETORY 31, ISOFORM D"/>
    <property type="match status" value="1"/>
</dbReference>
<proteinExistence type="inferred from homology"/>
<dbReference type="PANTHER" id="PTHR13923">
    <property type="entry name" value="SEC31-RELATED PROTEIN"/>
    <property type="match status" value="1"/>
</dbReference>
<evidence type="ECO:0000256" key="11">
    <source>
        <dbReference type="ARBA" id="ARBA00022927"/>
    </source>
</evidence>
<evidence type="ECO:0000256" key="14">
    <source>
        <dbReference type="SAM" id="MobiDB-lite"/>
    </source>
</evidence>
<keyword evidence="7 13" id="KW-0853">WD repeat</keyword>
<evidence type="ECO:0000256" key="3">
    <source>
        <dbReference type="ARBA" id="ARBA00009358"/>
    </source>
</evidence>
<keyword evidence="10" id="KW-0931">ER-Golgi transport</keyword>
<dbReference type="Gene3D" id="1.25.40.1030">
    <property type="match status" value="1"/>
</dbReference>
<reference evidence="15" key="1">
    <citation type="submission" date="2022-06" db="EMBL/GenBank/DDBJ databases">
        <authorList>
            <consortium name="SYNGENTA / RWTH Aachen University"/>
        </authorList>
    </citation>
    <scope>NUCLEOTIDE SEQUENCE</scope>
</reference>
<feature type="compositionally biased region" description="Polar residues" evidence="14">
    <location>
        <begin position="1321"/>
        <end position="1333"/>
    </location>
</feature>
<keyword evidence="9" id="KW-0256">Endoplasmic reticulum</keyword>
<evidence type="ECO:0000313" key="16">
    <source>
        <dbReference type="Proteomes" id="UP001153365"/>
    </source>
</evidence>
<feature type="compositionally biased region" description="Low complexity" evidence="14">
    <location>
        <begin position="1060"/>
        <end position="1075"/>
    </location>
</feature>
<organism evidence="15 16">
    <name type="scientific">Phakopsora pachyrhizi</name>
    <name type="common">Asian soybean rust disease fungus</name>
    <dbReference type="NCBI Taxonomy" id="170000"/>
    <lineage>
        <taxon>Eukaryota</taxon>
        <taxon>Fungi</taxon>
        <taxon>Dikarya</taxon>
        <taxon>Basidiomycota</taxon>
        <taxon>Pucciniomycotina</taxon>
        <taxon>Pucciniomycetes</taxon>
        <taxon>Pucciniales</taxon>
        <taxon>Phakopsoraceae</taxon>
        <taxon>Phakopsora</taxon>
    </lineage>
</organism>
<feature type="compositionally biased region" description="Pro residues" evidence="14">
    <location>
        <begin position="1384"/>
        <end position="1393"/>
    </location>
</feature>
<keyword evidence="8" id="KW-0677">Repeat</keyword>
<dbReference type="SUPFAM" id="SSF50978">
    <property type="entry name" value="WD40 repeat-like"/>
    <property type="match status" value="1"/>
</dbReference>
<feature type="repeat" description="WD" evidence="13">
    <location>
        <begin position="145"/>
        <end position="180"/>
    </location>
</feature>
<dbReference type="Proteomes" id="UP001153365">
    <property type="component" value="Unassembled WGS sequence"/>
</dbReference>
<feature type="region of interest" description="Disordered" evidence="14">
    <location>
        <begin position="1060"/>
        <end position="1410"/>
    </location>
</feature>